<dbReference type="RefSeq" id="XP_002140403.1">
    <property type="nucleotide sequence ID" value="XM_002140367.1"/>
</dbReference>
<dbReference type="Proteomes" id="UP000001460">
    <property type="component" value="Unassembled WGS sequence"/>
</dbReference>
<sequence>MLYYQKCILNDLIKNRLCLVIFSRGLGLNDIIYYFLKEINHEKRCKSVILLNMTNIEVECLNERARILDKMDRSYLQGNGLGKTNLVDPITADISLSKRLNIYESGGTFMITSRILTTDALSGKLDFTKVEGIIVMNAESLNNKNWNDAFILQVYKQKNPNGFIKGLSQRPELLKIGYFGPGIAMKHIGTTILCLYPRSHEAVEKSLVEHGSVDVTERAVKPTDNFTTVQRYIILLIEKGFNELKKINSDADISLTDTLFSSVRNFQNCIEEATQTKWNQMSLHLRNISRDIVTFRRLLSLLHRLDAVTFFYYTEVLRCTQSLDFSWYLTVEFEAMYKASRDRVFQIISRKGISKGTTNSVQLSLEVNPLYIELVDVLENIGVDLTEKSINEMSLNIEKQANSVSCEENIEKDLVTDGQLEEDDQFYNPRIISRIDCEHTNLPLYKVMIVVPDDQYDIISDISYLVNYGPQQLALNHFRDFCNRLNNDCNSLLTDTLSKVRNNTNSLSNIPCSTSLNRNINQLRAAISLILERQSQREGQLSNTATITSIPCVEYSGDSDTDLFRQIRERFKIEPIIIITTPCSFISGKFSNQLQSKQPHHIILLDPEVATLREIEFFNASGRLNKSSSLKVTILTYQGSFNHERFINTMKVEQGSWEILIRHKRTLVVPLNEISEDDVINHLNYSLGSSRHAGRLQVMHVQKVVVDIREFRSSLPYQLYCKGIEVIPVTLAVGDYVISRDICIERKSIQDLINSLNSGRLYTQMQWLTTHYSIPTILIEFIHGLGYIKWKNRQSGFSPLPFNLADIYNKLILLIRHFPNVKIIWSCSASFSASSIAFLKHGREEPDENSAVSLDTNLLYEEDKQVKKRKRASDASKSSYYATSLLRQLPGVNTRNIHLVISNFKSLRDLSNATQKKLIDLLGNSNGISLFRALHASHSESLHVI</sequence>
<dbReference type="OMA" id="THILDIM"/>
<dbReference type="Gene3D" id="1.10.150.20">
    <property type="entry name" value="5' to 3' exonuclease, C-terminal subdomain"/>
    <property type="match status" value="1"/>
</dbReference>
<accession>B6AD50</accession>
<evidence type="ECO:0000256" key="2">
    <source>
        <dbReference type="ARBA" id="ARBA00010015"/>
    </source>
</evidence>
<dbReference type="FunFam" id="3.40.50.10130:FF:000002">
    <property type="entry name" value="DNA repair endonuclease XPF"/>
    <property type="match status" value="1"/>
</dbReference>
<dbReference type="PANTHER" id="PTHR10150:SF0">
    <property type="entry name" value="DNA REPAIR ENDONUCLEASE XPF"/>
    <property type="match status" value="1"/>
</dbReference>
<evidence type="ECO:0000313" key="12">
    <source>
        <dbReference type="Proteomes" id="UP000001460"/>
    </source>
</evidence>
<dbReference type="SUPFAM" id="SSF52980">
    <property type="entry name" value="Restriction endonuclease-like"/>
    <property type="match status" value="1"/>
</dbReference>
<evidence type="ECO:0000259" key="10">
    <source>
        <dbReference type="SMART" id="SM00891"/>
    </source>
</evidence>
<organism evidence="11 12">
    <name type="scientific">Cryptosporidium muris (strain RN66)</name>
    <dbReference type="NCBI Taxonomy" id="441375"/>
    <lineage>
        <taxon>Eukaryota</taxon>
        <taxon>Sar</taxon>
        <taxon>Alveolata</taxon>
        <taxon>Apicomplexa</taxon>
        <taxon>Conoidasida</taxon>
        <taxon>Coccidia</taxon>
        <taxon>Eucoccidiorida</taxon>
        <taxon>Eimeriorina</taxon>
        <taxon>Cryptosporidiidae</taxon>
        <taxon>Cryptosporidium</taxon>
    </lineage>
</organism>
<dbReference type="InterPro" id="IPR011335">
    <property type="entry name" value="Restrct_endonuc-II-like"/>
</dbReference>
<dbReference type="GO" id="GO:1901255">
    <property type="term" value="P:nucleotide-excision repair involved in interstrand cross-link repair"/>
    <property type="evidence" value="ECO:0007669"/>
    <property type="project" value="TreeGrafter"/>
</dbReference>
<dbReference type="Pfam" id="PF02732">
    <property type="entry name" value="ERCC4"/>
    <property type="match status" value="1"/>
</dbReference>
<evidence type="ECO:0000256" key="3">
    <source>
        <dbReference type="ARBA" id="ARBA00022722"/>
    </source>
</evidence>
<keyword evidence="6" id="KW-0378">Hydrolase</keyword>
<dbReference type="VEuPathDB" id="CryptoDB:CMU_018090"/>
<evidence type="ECO:0000256" key="7">
    <source>
        <dbReference type="ARBA" id="ARBA00023125"/>
    </source>
</evidence>
<evidence type="ECO:0000256" key="5">
    <source>
        <dbReference type="ARBA" id="ARBA00022763"/>
    </source>
</evidence>
<dbReference type="OrthoDB" id="361020at2759"/>
<feature type="domain" description="ERCC4" evidence="10">
    <location>
        <begin position="703"/>
        <end position="783"/>
    </location>
</feature>
<keyword evidence="9" id="KW-0539">Nucleus</keyword>
<dbReference type="eggNOG" id="KOG0442">
    <property type="taxonomic scope" value="Eukaryota"/>
</dbReference>
<dbReference type="GO" id="GO:0003684">
    <property type="term" value="F:damaged DNA binding"/>
    <property type="evidence" value="ECO:0007669"/>
    <property type="project" value="TreeGrafter"/>
</dbReference>
<evidence type="ECO:0000256" key="1">
    <source>
        <dbReference type="ARBA" id="ARBA00004123"/>
    </source>
</evidence>
<dbReference type="AlphaFoldDB" id="B6AD50"/>
<evidence type="ECO:0000256" key="8">
    <source>
        <dbReference type="ARBA" id="ARBA00023204"/>
    </source>
</evidence>
<keyword evidence="7" id="KW-0238">DNA-binding</keyword>
<dbReference type="GO" id="GO:0003697">
    <property type="term" value="F:single-stranded DNA binding"/>
    <property type="evidence" value="ECO:0007669"/>
    <property type="project" value="TreeGrafter"/>
</dbReference>
<dbReference type="GO" id="GO:0000712">
    <property type="term" value="P:resolution of meiotic recombination intermediates"/>
    <property type="evidence" value="ECO:0007669"/>
    <property type="project" value="TreeGrafter"/>
</dbReference>
<dbReference type="GO" id="GO:0000014">
    <property type="term" value="F:single-stranded DNA endodeoxyribonuclease activity"/>
    <property type="evidence" value="ECO:0007669"/>
    <property type="project" value="TreeGrafter"/>
</dbReference>
<dbReference type="GO" id="GO:0000724">
    <property type="term" value="P:double-strand break repair via homologous recombination"/>
    <property type="evidence" value="ECO:0007669"/>
    <property type="project" value="TreeGrafter"/>
</dbReference>
<dbReference type="GeneID" id="6995590"/>
<keyword evidence="4" id="KW-0255">Endonuclease</keyword>
<dbReference type="InterPro" id="IPR047520">
    <property type="entry name" value="XPF_nuclease"/>
</dbReference>
<dbReference type="InterPro" id="IPR006166">
    <property type="entry name" value="ERCC4_domain"/>
</dbReference>
<evidence type="ECO:0000256" key="9">
    <source>
        <dbReference type="ARBA" id="ARBA00023242"/>
    </source>
</evidence>
<keyword evidence="5" id="KW-0227">DNA damage</keyword>
<protein>
    <submittedName>
        <fullName evidence="11">ERCC4 domain-containing protein</fullName>
    </submittedName>
</protein>
<gene>
    <name evidence="11" type="ORF">CMU_018090</name>
</gene>
<dbReference type="EMBL" id="DS989728">
    <property type="protein sequence ID" value="EEA06054.1"/>
    <property type="molecule type" value="Genomic_DNA"/>
</dbReference>
<evidence type="ECO:0000313" key="11">
    <source>
        <dbReference type="EMBL" id="EEA06054.1"/>
    </source>
</evidence>
<keyword evidence="8" id="KW-0234">DNA repair</keyword>
<dbReference type="SMART" id="SM00891">
    <property type="entry name" value="ERCC4"/>
    <property type="match status" value="1"/>
</dbReference>
<reference evidence="11" key="1">
    <citation type="submission" date="2008-06" db="EMBL/GenBank/DDBJ databases">
        <authorList>
            <person name="Lorenzi H."/>
            <person name="Inman J."/>
            <person name="Miller J."/>
            <person name="Schobel S."/>
            <person name="Amedeo P."/>
            <person name="Caler E.V."/>
            <person name="da Silva J."/>
        </authorList>
    </citation>
    <scope>NUCLEOTIDE SEQUENCE [LARGE SCALE GENOMIC DNA]</scope>
    <source>
        <strain evidence="11">RN66</strain>
    </source>
</reference>
<dbReference type="Gene3D" id="3.40.50.10130">
    <property type="match status" value="1"/>
</dbReference>
<name>B6AD50_CRYMR</name>
<comment type="similarity">
    <text evidence="2">Belongs to the XPF family.</text>
</comment>
<dbReference type="PANTHER" id="PTHR10150">
    <property type="entry name" value="DNA REPAIR ENDONUCLEASE XPF"/>
    <property type="match status" value="1"/>
</dbReference>
<evidence type="ECO:0000256" key="6">
    <source>
        <dbReference type="ARBA" id="ARBA00022801"/>
    </source>
</evidence>
<dbReference type="GO" id="GO:0000110">
    <property type="term" value="C:nucleotide-excision repair factor 1 complex"/>
    <property type="evidence" value="ECO:0007669"/>
    <property type="project" value="TreeGrafter"/>
</dbReference>
<dbReference type="InterPro" id="IPR010994">
    <property type="entry name" value="RuvA_2-like"/>
</dbReference>
<dbReference type="CDD" id="cd20078">
    <property type="entry name" value="XPF_nuclease_XPF_euk"/>
    <property type="match status" value="1"/>
</dbReference>
<evidence type="ECO:0000256" key="4">
    <source>
        <dbReference type="ARBA" id="ARBA00022759"/>
    </source>
</evidence>
<keyword evidence="12" id="KW-1185">Reference proteome</keyword>
<comment type="subcellular location">
    <subcellularLocation>
        <location evidence="1">Nucleus</location>
    </subcellularLocation>
</comment>
<keyword evidence="3" id="KW-0540">Nuclease</keyword>
<dbReference type="SUPFAM" id="SSF47781">
    <property type="entry name" value="RuvA domain 2-like"/>
    <property type="match status" value="1"/>
</dbReference>
<proteinExistence type="inferred from homology"/>
<dbReference type="STRING" id="441375.B6AD50"/>